<dbReference type="Proteomes" id="UP000257109">
    <property type="component" value="Unassembled WGS sequence"/>
</dbReference>
<evidence type="ECO:0000256" key="1">
    <source>
        <dbReference type="SAM" id="MobiDB-lite"/>
    </source>
</evidence>
<feature type="region of interest" description="Disordered" evidence="1">
    <location>
        <begin position="64"/>
        <end position="83"/>
    </location>
</feature>
<feature type="non-terminal residue" evidence="2">
    <location>
        <position position="1"/>
    </location>
</feature>
<comment type="caution">
    <text evidence="2">The sequence shown here is derived from an EMBL/GenBank/DDBJ whole genome shotgun (WGS) entry which is preliminary data.</text>
</comment>
<evidence type="ECO:0000313" key="2">
    <source>
        <dbReference type="EMBL" id="RDX79359.1"/>
    </source>
</evidence>
<dbReference type="AlphaFoldDB" id="A0A371FM18"/>
<sequence>MSMSTQPTDHSIPSNNIPLRHFIEQLPRRANLPILRIHVNQRRPENHSLSKSNPFHLHKLMNPFPKVKTTRPSTRGQHRRQGRTTGLKALPNHLIKKLQSLVGAEILSVPTNHRGPETRTFFVGNFIEHAAGIDAVTRNGITPNQSVSHVRIGGQPELDDVDEEGEGVFAGGDAGSAHGEVEGERVGRVGMGANEGVPHEGVGAGGEAEDSGSVGEVAEGGEGAGGEQAADGEGVGGGDGGNHHLSVNLLQLLQGGAFVGEECQRGEAS</sequence>
<gene>
    <name evidence="2" type="ORF">CR513_40227</name>
</gene>
<evidence type="ECO:0000313" key="3">
    <source>
        <dbReference type="Proteomes" id="UP000257109"/>
    </source>
</evidence>
<feature type="region of interest" description="Disordered" evidence="1">
    <location>
        <begin position="199"/>
        <end position="242"/>
    </location>
</feature>
<protein>
    <submittedName>
        <fullName evidence="2">Uncharacterized protein</fullName>
    </submittedName>
</protein>
<name>A0A371FM18_MUCPR</name>
<dbReference type="OrthoDB" id="10461576at2759"/>
<reference evidence="2" key="1">
    <citation type="submission" date="2018-05" db="EMBL/GenBank/DDBJ databases">
        <title>Draft genome of Mucuna pruriens seed.</title>
        <authorList>
            <person name="Nnadi N.E."/>
            <person name="Vos R."/>
            <person name="Hasami M.H."/>
            <person name="Devisetty U.K."/>
            <person name="Aguiy J.C."/>
        </authorList>
    </citation>
    <scope>NUCLEOTIDE SEQUENCE [LARGE SCALE GENOMIC DNA]</scope>
    <source>
        <strain evidence="2">JCA_2017</strain>
    </source>
</reference>
<dbReference type="EMBL" id="QJKJ01008564">
    <property type="protein sequence ID" value="RDX79359.1"/>
    <property type="molecule type" value="Genomic_DNA"/>
</dbReference>
<organism evidence="2 3">
    <name type="scientific">Mucuna pruriens</name>
    <name type="common">Velvet bean</name>
    <name type="synonym">Dolichos pruriens</name>
    <dbReference type="NCBI Taxonomy" id="157652"/>
    <lineage>
        <taxon>Eukaryota</taxon>
        <taxon>Viridiplantae</taxon>
        <taxon>Streptophyta</taxon>
        <taxon>Embryophyta</taxon>
        <taxon>Tracheophyta</taxon>
        <taxon>Spermatophyta</taxon>
        <taxon>Magnoliopsida</taxon>
        <taxon>eudicotyledons</taxon>
        <taxon>Gunneridae</taxon>
        <taxon>Pentapetalae</taxon>
        <taxon>rosids</taxon>
        <taxon>fabids</taxon>
        <taxon>Fabales</taxon>
        <taxon>Fabaceae</taxon>
        <taxon>Papilionoideae</taxon>
        <taxon>50 kb inversion clade</taxon>
        <taxon>NPAAA clade</taxon>
        <taxon>indigoferoid/millettioid clade</taxon>
        <taxon>Phaseoleae</taxon>
        <taxon>Mucuna</taxon>
    </lineage>
</organism>
<accession>A0A371FM18</accession>
<proteinExistence type="predicted"/>
<keyword evidence="3" id="KW-1185">Reference proteome</keyword>